<name>A0A7C2BLD1_9CREN</name>
<reference evidence="1" key="1">
    <citation type="journal article" date="2020" name="mSystems">
        <title>Genome- and Community-Level Interaction Insights into Carbon Utilization and Element Cycling Functions of Hydrothermarchaeota in Hydrothermal Sediment.</title>
        <authorList>
            <person name="Zhou Z."/>
            <person name="Liu Y."/>
            <person name="Xu W."/>
            <person name="Pan J."/>
            <person name="Luo Z.H."/>
            <person name="Li M."/>
        </authorList>
    </citation>
    <scope>NUCLEOTIDE SEQUENCE [LARGE SCALE GENOMIC DNA]</scope>
    <source>
        <strain evidence="1">SpSt-23</strain>
    </source>
</reference>
<sequence length="76" mass="8666">MIVKVLTMDMGKCPRDANKMLFTFESEKLSNGIARVSLVLKCPVCNYRVVVERLEASRDKDGNILIRRFFTESKPG</sequence>
<comment type="caution">
    <text evidence="1">The sequence shown here is derived from an EMBL/GenBank/DDBJ whole genome shotgun (WGS) entry which is preliminary data.</text>
</comment>
<proteinExistence type="predicted"/>
<gene>
    <name evidence="1" type="ORF">ENP55_05745</name>
</gene>
<dbReference type="EMBL" id="DSJT01000033">
    <property type="protein sequence ID" value="HEF87770.1"/>
    <property type="molecule type" value="Genomic_DNA"/>
</dbReference>
<protein>
    <submittedName>
        <fullName evidence="1">Uncharacterized protein</fullName>
    </submittedName>
</protein>
<accession>A0A7C2BLD1</accession>
<organism evidence="1">
    <name type="scientific">Thermosphaera aggregans</name>
    <dbReference type="NCBI Taxonomy" id="54254"/>
    <lineage>
        <taxon>Archaea</taxon>
        <taxon>Thermoproteota</taxon>
        <taxon>Thermoprotei</taxon>
        <taxon>Desulfurococcales</taxon>
        <taxon>Desulfurococcaceae</taxon>
        <taxon>Thermosphaera</taxon>
    </lineage>
</organism>
<evidence type="ECO:0000313" key="1">
    <source>
        <dbReference type="EMBL" id="HEF87770.1"/>
    </source>
</evidence>
<dbReference type="AlphaFoldDB" id="A0A7C2BLD1"/>